<reference evidence="5" key="2">
    <citation type="submission" date="2015-07" db="EMBL/GenBank/DDBJ databases">
        <title>The genome sequence of Plasmodium falciparum RAJ116.</title>
        <authorList>
            <consortium name="The Broad Institute Genome Sequencing Platform"/>
            <person name="Volkman S.K."/>
            <person name="Neafsey D.E."/>
            <person name="Dash A.P."/>
            <person name="Chitnis C.E."/>
            <person name="Hartl D.L."/>
            <person name="Young S.K."/>
            <person name="Kodira C.D."/>
            <person name="Zeng Q."/>
            <person name="Koehrsen M."/>
            <person name="Godfrey P."/>
            <person name="Alvarado L."/>
            <person name="Berlin A."/>
            <person name="Borenstein D."/>
            <person name="Chen Z."/>
            <person name="Engels R."/>
            <person name="Freedman E."/>
            <person name="Gellesch M."/>
            <person name="Goldberg J."/>
            <person name="Griggs A."/>
            <person name="Gujja S."/>
            <person name="Heiman D."/>
            <person name="Hepburn T."/>
            <person name="Howarth C."/>
            <person name="Jen D."/>
            <person name="Larson L."/>
            <person name="Lewis B."/>
            <person name="Mehta T."/>
            <person name="Park D."/>
            <person name="Pearson M."/>
            <person name="Roberts A."/>
            <person name="Saif S."/>
            <person name="Shea T."/>
            <person name="Shenoy N."/>
            <person name="Sisk P."/>
            <person name="Stolte C."/>
            <person name="Sykes S."/>
            <person name="Walk T."/>
            <person name="White J."/>
            <person name="Yandava C."/>
            <person name="Wirth D.F."/>
            <person name="Nusbaum C."/>
            <person name="Birren B."/>
        </authorList>
    </citation>
    <scope>NUCLEOTIDE SEQUENCE [LARGE SCALE GENOMIC DNA]</scope>
    <source>
        <strain evidence="5">RAJ116</strain>
    </source>
</reference>
<evidence type="ECO:0000256" key="1">
    <source>
        <dbReference type="SAM" id="Coils"/>
    </source>
</evidence>
<protein>
    <recommendedName>
        <fullName evidence="6">Reticulocyte binding protein 2b</fullName>
    </recommendedName>
</protein>
<evidence type="ECO:0000256" key="3">
    <source>
        <dbReference type="SAM" id="Phobius"/>
    </source>
</evidence>
<organism evidence="4 5">
    <name type="scientific">Plasmodium falciparum RAJ116</name>
    <dbReference type="NCBI Taxonomy" id="580058"/>
    <lineage>
        <taxon>Eukaryota</taxon>
        <taxon>Sar</taxon>
        <taxon>Alveolata</taxon>
        <taxon>Apicomplexa</taxon>
        <taxon>Aconoidasida</taxon>
        <taxon>Haemosporida</taxon>
        <taxon>Plasmodiidae</taxon>
        <taxon>Plasmodium</taxon>
        <taxon>Plasmodium (Laverania)</taxon>
    </lineage>
</organism>
<feature type="transmembrane region" description="Helical" evidence="3">
    <location>
        <begin position="533"/>
        <end position="556"/>
    </location>
</feature>
<dbReference type="OrthoDB" id="10594718at2759"/>
<dbReference type="PANTHER" id="PTHR13270:SF14">
    <property type="entry name" value="SEX DETERMINATION AND DOSAGE COMPENSATION PROTEIN SDC-2"/>
    <property type="match status" value="1"/>
</dbReference>
<keyword evidence="3" id="KW-1133">Transmembrane helix</keyword>
<reference evidence="5" key="1">
    <citation type="submission" date="2015-07" db="EMBL/GenBank/DDBJ databases">
        <title>Annotation of Plasmodium falciparum RAJ116.</title>
        <authorList>
            <consortium name="The Broad Institute Genome Sequencing Platform"/>
            <person name="Volkman S.K."/>
            <person name="Neafsey D.E."/>
            <person name="Dash A.P."/>
            <person name="Chitnis C.E."/>
            <person name="Hartl D.L."/>
            <person name="Young S.K."/>
            <person name="Zeng Q."/>
            <person name="Koehrsen M."/>
            <person name="Alvarado L."/>
            <person name="Berlin A."/>
            <person name="Borenstein D."/>
            <person name="Chapman S.B."/>
            <person name="Chen Z."/>
            <person name="Engels R."/>
            <person name="Freedman E."/>
            <person name="Gellesch M."/>
            <person name="Goldberg J."/>
            <person name="Griggs A."/>
            <person name="Gujja S."/>
            <person name="Heilman E.R."/>
            <person name="Heiman D.I."/>
            <person name="Howarth C."/>
            <person name="Jen D."/>
            <person name="Larson L."/>
            <person name="Mehta T."/>
            <person name="Neiman D."/>
            <person name="Park D."/>
            <person name="Pearson M."/>
            <person name="Roberts A."/>
            <person name="Saif S."/>
            <person name="Shea T."/>
            <person name="Shenoy N."/>
            <person name="Sisk P."/>
            <person name="Stolte C."/>
            <person name="Sykes S."/>
            <person name="Walk T."/>
            <person name="White J."/>
            <person name="Yandava C."/>
            <person name="Haas B."/>
            <person name="Henn M.R."/>
            <person name="Nusbaum C."/>
            <person name="Birren B."/>
        </authorList>
    </citation>
    <scope>NUCLEOTIDE SEQUENCE [LARGE SCALE GENOMIC DNA]</scope>
    <source>
        <strain evidence="5">RAJ116</strain>
    </source>
</reference>
<feature type="coiled-coil region" evidence="1">
    <location>
        <begin position="159"/>
        <end position="219"/>
    </location>
</feature>
<proteinExistence type="predicted"/>
<feature type="compositionally biased region" description="Basic and acidic residues" evidence="2">
    <location>
        <begin position="491"/>
        <end position="506"/>
    </location>
</feature>
<keyword evidence="1" id="KW-0175">Coiled coil</keyword>
<evidence type="ECO:0008006" key="6">
    <source>
        <dbReference type="Google" id="ProtNLM"/>
    </source>
</evidence>
<dbReference type="AlphaFoldDB" id="A0A0L0CZ95"/>
<keyword evidence="3" id="KW-0812">Transmembrane</keyword>
<dbReference type="Proteomes" id="UP000054566">
    <property type="component" value="Unassembled WGS sequence"/>
</dbReference>
<name>A0A0L0CZ95_PLAFA</name>
<feature type="compositionally biased region" description="Low complexity" evidence="2">
    <location>
        <begin position="507"/>
        <end position="518"/>
    </location>
</feature>
<sequence length="598" mass="70432">MSNIQDVYKYEDINNVELKKVKLYIENITNLLGRINTFIKELDKYQDENNGIDKYIEINKENNSYIIKLKEKANNLKENFSKLLQNIKRNETELYNINNIKDDIMNTGKSVNNIKQKFSSNLPLKEKLFQMEEMLLNINNIMNETKRISNTAAYTNITLQDIENNKNKENNNMNIETIDKLIDHIKIHNEKIQAEILIIDDAKRKVKEITDNINKAFNEITENYNNENNGVIKSAKNIVDEATYLNNELDKFLLKLNELLSHNNNDIKDLGDEKLILKEEEERKERERLEKAKQEEERKERERIEKEKQEKERLEREKQEEERKERERLERKKIELAEREQHIKSKLESDMVKIIKDELTKEKDEIIKNKDIKLRHSLEQKWLKHLQNILSLKIDSLLNKNDEVIKDNETQLKTNILNSLKNQLYLNLKRELNEIIKEYEENQKKILHSNQLVNDSLEQKTNRLVDIKPTKHGDIYTNKLSDNETEMLITSKEKKDETESTKRSGTDHTNSSESTTDDNTNDRNFSRSKNLSVAIYTAGSVALCVLIFSSIGLLLIKTNSGDNNSNEINEAFEPNDDVLFKEKDEIIEITFNDNDSTI</sequence>
<gene>
    <name evidence="4" type="ORF">PFLG_03100</name>
</gene>
<dbReference type="PANTHER" id="PTHR13270">
    <property type="entry name" value="PROTEIN C20ORF116-RELATED"/>
    <property type="match status" value="1"/>
</dbReference>
<evidence type="ECO:0000313" key="5">
    <source>
        <dbReference type="Proteomes" id="UP000054566"/>
    </source>
</evidence>
<feature type="region of interest" description="Disordered" evidence="2">
    <location>
        <begin position="286"/>
        <end position="328"/>
    </location>
</feature>
<keyword evidence="3" id="KW-0472">Membrane</keyword>
<dbReference type="EMBL" id="GG664549">
    <property type="protein sequence ID" value="KNC37501.1"/>
    <property type="molecule type" value="Genomic_DNA"/>
</dbReference>
<feature type="region of interest" description="Disordered" evidence="2">
    <location>
        <begin position="489"/>
        <end position="524"/>
    </location>
</feature>
<feature type="coiled-coil region" evidence="1">
    <location>
        <begin position="422"/>
        <end position="449"/>
    </location>
</feature>
<evidence type="ECO:0000256" key="2">
    <source>
        <dbReference type="SAM" id="MobiDB-lite"/>
    </source>
</evidence>
<feature type="coiled-coil region" evidence="1">
    <location>
        <begin position="28"/>
        <end position="93"/>
    </location>
</feature>
<evidence type="ECO:0000313" key="4">
    <source>
        <dbReference type="EMBL" id="KNC37501.1"/>
    </source>
</evidence>
<accession>A0A0L0CZ95</accession>